<reference evidence="1" key="1">
    <citation type="submission" date="2022-07" db="EMBL/GenBank/DDBJ databases">
        <title>Phylogenomic reconstructions and comparative analyses of Kickxellomycotina fungi.</title>
        <authorList>
            <person name="Reynolds N.K."/>
            <person name="Stajich J.E."/>
            <person name="Barry K."/>
            <person name="Grigoriev I.V."/>
            <person name="Crous P."/>
            <person name="Smith M.E."/>
        </authorList>
    </citation>
    <scope>NUCLEOTIDE SEQUENCE</scope>
    <source>
        <strain evidence="1">Benny 63K</strain>
    </source>
</reference>
<evidence type="ECO:0000313" key="1">
    <source>
        <dbReference type="EMBL" id="KAJ1894262.1"/>
    </source>
</evidence>
<proteinExistence type="predicted"/>
<sequence length="303" mass="33795">MDTAKLRTLVKPLVRGVLLKVHPDYFVHDPVAKRINQASVQRLQDLLAPVLKDPSEKHSRSGPVDTPLEFFSKSSDATQNPISFAFSKIHQSATGAPHRHRHHEQQHQQLVAQRTRDLVALCGELSVPTSTEALAEIEKTIGPSLAAAAASAPVSAGELRAARAREALENYARRGAAPDLHAALLDRLRQASWSPDDAQRSKSARLELDRSKVFFASSVNPQRYAGVVERIEAELHNLHYDRWCSLPLMIVNDWRHAFRGSASRYPGFVVIPTKVSIQEFNRYILQNLSDITQARSERNSQGQ</sequence>
<gene>
    <name evidence="1" type="ORF">LPJ66_005297</name>
</gene>
<accession>A0ACC1IJA6</accession>
<dbReference type="EMBL" id="JANBPG010000716">
    <property type="protein sequence ID" value="KAJ1894262.1"/>
    <property type="molecule type" value="Genomic_DNA"/>
</dbReference>
<evidence type="ECO:0000313" key="2">
    <source>
        <dbReference type="Proteomes" id="UP001150581"/>
    </source>
</evidence>
<name>A0ACC1IJA6_9FUNG</name>
<keyword evidence="2" id="KW-1185">Reference proteome</keyword>
<dbReference type="Proteomes" id="UP001150581">
    <property type="component" value="Unassembled WGS sequence"/>
</dbReference>
<comment type="caution">
    <text evidence="1">The sequence shown here is derived from an EMBL/GenBank/DDBJ whole genome shotgun (WGS) entry which is preliminary data.</text>
</comment>
<protein>
    <submittedName>
        <fullName evidence="1">Uncharacterized protein</fullName>
    </submittedName>
</protein>
<organism evidence="1 2">
    <name type="scientific">Kickxella alabastrina</name>
    <dbReference type="NCBI Taxonomy" id="61397"/>
    <lineage>
        <taxon>Eukaryota</taxon>
        <taxon>Fungi</taxon>
        <taxon>Fungi incertae sedis</taxon>
        <taxon>Zoopagomycota</taxon>
        <taxon>Kickxellomycotina</taxon>
        <taxon>Kickxellomycetes</taxon>
        <taxon>Kickxellales</taxon>
        <taxon>Kickxellaceae</taxon>
        <taxon>Kickxella</taxon>
    </lineage>
</organism>